<dbReference type="Proteomes" id="UP000694701">
    <property type="component" value="Unplaced"/>
</dbReference>
<feature type="compositionally biased region" description="Polar residues" evidence="9">
    <location>
        <begin position="814"/>
        <end position="825"/>
    </location>
</feature>
<keyword evidence="4" id="KW-0547">Nucleotide-binding</keyword>
<feature type="compositionally biased region" description="Basic and acidic residues" evidence="9">
    <location>
        <begin position="554"/>
        <end position="576"/>
    </location>
</feature>
<dbReference type="PANTHER" id="PTHR45639:SF3">
    <property type="entry name" value="HYPOXIA UP-REGULATED PROTEIN 1"/>
    <property type="match status" value="1"/>
</dbReference>
<dbReference type="Gene3D" id="3.90.640.10">
    <property type="entry name" value="Actin, Chain A, domain 4"/>
    <property type="match status" value="1"/>
</dbReference>
<evidence type="ECO:0000256" key="9">
    <source>
        <dbReference type="SAM" id="MobiDB-lite"/>
    </source>
</evidence>
<feature type="compositionally biased region" description="Polar residues" evidence="9">
    <location>
        <begin position="866"/>
        <end position="880"/>
    </location>
</feature>
<dbReference type="SUPFAM" id="SSF53067">
    <property type="entry name" value="Actin-like ATPase domain"/>
    <property type="match status" value="2"/>
</dbReference>
<dbReference type="Ensembl" id="ENSCCRT00020066089.1">
    <property type="protein sequence ID" value="ENSCCRP00020059987.1"/>
    <property type="gene ID" value="ENSCCRG00020023636.1"/>
</dbReference>
<dbReference type="InterPro" id="IPR029047">
    <property type="entry name" value="HSP70_peptide-bd_sf"/>
</dbReference>
<evidence type="ECO:0000256" key="6">
    <source>
        <dbReference type="ARBA" id="ARBA00022840"/>
    </source>
</evidence>
<comment type="similarity">
    <text evidence="2">Belongs to the heat shock protein 70 family.</text>
</comment>
<keyword evidence="3" id="KW-0732">Signal</keyword>
<keyword evidence="5" id="KW-0256">Endoplasmic reticulum</keyword>
<dbReference type="InterPro" id="IPR043129">
    <property type="entry name" value="ATPase_NBD"/>
</dbReference>
<name>A0A8C2HPA0_CYPCA</name>
<dbReference type="GO" id="GO:0005788">
    <property type="term" value="C:endoplasmic reticulum lumen"/>
    <property type="evidence" value="ECO:0007669"/>
    <property type="project" value="UniProtKB-SubCell"/>
</dbReference>
<dbReference type="FunFam" id="3.90.640.10:FF:000012">
    <property type="entry name" value="Hypoxia up-regulated protein 1"/>
    <property type="match status" value="1"/>
</dbReference>
<dbReference type="SUPFAM" id="SSF100934">
    <property type="entry name" value="Heat shock protein 70kD (HSP70), C-terminal subdomain"/>
    <property type="match status" value="1"/>
</dbReference>
<reference evidence="10" key="1">
    <citation type="submission" date="2025-08" db="UniProtKB">
        <authorList>
            <consortium name="Ensembl"/>
        </authorList>
    </citation>
    <scope>IDENTIFICATION</scope>
</reference>
<dbReference type="Gene3D" id="1.20.1270.10">
    <property type="match status" value="1"/>
</dbReference>
<dbReference type="FunFam" id="2.60.34.10:FF:000009">
    <property type="entry name" value="Hypoxia up-regulated protein 1"/>
    <property type="match status" value="1"/>
</dbReference>
<dbReference type="CDD" id="cd10230">
    <property type="entry name" value="ASKHA_NBD_HSP70_HYOU1"/>
    <property type="match status" value="1"/>
</dbReference>
<evidence type="ECO:0000256" key="4">
    <source>
        <dbReference type="ARBA" id="ARBA00022741"/>
    </source>
</evidence>
<sequence>MKIVNMHYFYILVFLSKAQNFIAVMSVDLGSEWIKIALVKPGVPMEIVLNKESRRKTPVAVSLKENERLFGDSALGVAVKNPKVVYRFLQSILGKPADNPQVAQYQKHFPEHQLQRDEKRGTVFFKFSDCSTLQRNFWQPIKDAVITVPAYFNQAERRAVLQAAHIAGLKVLQLINDNTAVALNYGVFRRKDINSTAQNIMFYDMGSGSTTATIVMYQTVKTKESGTQPQLQIRGVGFDRTLGGFEMELRLRDHLAKLFNEQKKSKKDVRENLRAMAKLLKEAQRLKTVLSANAEHTAQIEGLMDDIDFKAKVTRSEFEALCEDLFDRVPGPVKEALAAAEMNMDEIEQVILVGGSTRVPKVQDVLLKAVGKEELSKNINADEAAAMGAVYQAAALSKAFKVKPFLVRDAAVFPIQVEFSRETEEEDGVKTVKHNKRILFQRMAPYPQRKVITFNRYTDDFVFYINYGDLSFLSEQDLKVFGSQNLTTVKLSGVGSSFKKHSDAESKGIKAHFNMDESGVLILDRVKLGNTISSLFGGGSSEPNVTEPVTGETEAEKPEEKSDAEKTEETEADKKSKPLKKSKISEDITVELEVNDVLDPSTEDMEVSKKKLQDLTNRDLEKQEREKTLNSLEAFIFETQDKMYQNEYLAVVTEEEKEQITGKLSEASNWMDEEGYTAGTKELKEKLSELKKLCKAMFFKVEERKKWPDRLAALDSMLNHSTIFLKSVRLIPEGDQIFTEVELKTLERVINETMTWKNETIAEQEKLSPTEKPVLLSKDIEAKRSLLDREVNYLLNKAKFAKPKPKDKAKDKNTTSTENSKANSTEDAEKFIPPKSDDGETEEVKPAEEPPTAEEKEETILELNPAENTDTGNSQSTNHPDISVDAKSFQH</sequence>
<evidence type="ECO:0000313" key="10">
    <source>
        <dbReference type="Ensembl" id="ENSCCRP00020059987.1"/>
    </source>
</evidence>
<evidence type="ECO:0000313" key="11">
    <source>
        <dbReference type="Proteomes" id="UP000694701"/>
    </source>
</evidence>
<dbReference type="GO" id="GO:1903298">
    <property type="term" value="P:negative regulation of hypoxia-induced intrinsic apoptotic signaling pathway"/>
    <property type="evidence" value="ECO:0007669"/>
    <property type="project" value="TreeGrafter"/>
</dbReference>
<comment type="subcellular location">
    <subcellularLocation>
        <location evidence="1">Endoplasmic reticulum lumen</location>
    </subcellularLocation>
</comment>
<dbReference type="GO" id="GO:0030968">
    <property type="term" value="P:endoplasmic reticulum unfolded protein response"/>
    <property type="evidence" value="ECO:0007669"/>
    <property type="project" value="TreeGrafter"/>
</dbReference>
<dbReference type="InterPro" id="IPR029048">
    <property type="entry name" value="HSP70_C_sf"/>
</dbReference>
<organism evidence="10 11">
    <name type="scientific">Cyprinus carpio</name>
    <name type="common">Common carp</name>
    <dbReference type="NCBI Taxonomy" id="7962"/>
    <lineage>
        <taxon>Eukaryota</taxon>
        <taxon>Metazoa</taxon>
        <taxon>Chordata</taxon>
        <taxon>Craniata</taxon>
        <taxon>Vertebrata</taxon>
        <taxon>Euteleostomi</taxon>
        <taxon>Actinopterygii</taxon>
        <taxon>Neopterygii</taxon>
        <taxon>Teleostei</taxon>
        <taxon>Ostariophysi</taxon>
        <taxon>Cypriniformes</taxon>
        <taxon>Cyprinidae</taxon>
        <taxon>Cyprininae</taxon>
        <taxon>Cyprinus</taxon>
    </lineage>
</organism>
<feature type="compositionally biased region" description="Basic and acidic residues" evidence="9">
    <location>
        <begin position="827"/>
        <end position="848"/>
    </location>
</feature>
<dbReference type="FunFam" id="3.30.30.30:FF:000004">
    <property type="entry name" value="hypoxia up-regulated protein 1"/>
    <property type="match status" value="1"/>
</dbReference>
<feature type="compositionally biased region" description="Basic and acidic residues" evidence="9">
    <location>
        <begin position="804"/>
        <end position="813"/>
    </location>
</feature>
<evidence type="ECO:0000256" key="2">
    <source>
        <dbReference type="ARBA" id="ARBA00007381"/>
    </source>
</evidence>
<dbReference type="GO" id="GO:0005524">
    <property type="term" value="F:ATP binding"/>
    <property type="evidence" value="ECO:0007669"/>
    <property type="project" value="UniProtKB-KW"/>
</dbReference>
<dbReference type="Gene3D" id="2.60.34.10">
    <property type="entry name" value="Substrate Binding Domain Of DNAk, Chain A, domain 1"/>
    <property type="match status" value="1"/>
</dbReference>
<dbReference type="Gene3D" id="3.30.420.40">
    <property type="match status" value="2"/>
</dbReference>
<proteinExistence type="inferred from homology"/>
<dbReference type="PANTHER" id="PTHR45639">
    <property type="entry name" value="HSC70CB, ISOFORM G-RELATED"/>
    <property type="match status" value="1"/>
</dbReference>
<evidence type="ECO:0000256" key="1">
    <source>
        <dbReference type="ARBA" id="ARBA00004319"/>
    </source>
</evidence>
<dbReference type="InterPro" id="IPR013126">
    <property type="entry name" value="Hsp_70_fam"/>
</dbReference>
<keyword evidence="7" id="KW-0143">Chaperone</keyword>
<evidence type="ECO:0000256" key="5">
    <source>
        <dbReference type="ARBA" id="ARBA00022824"/>
    </source>
</evidence>
<evidence type="ECO:0000256" key="3">
    <source>
        <dbReference type="ARBA" id="ARBA00022729"/>
    </source>
</evidence>
<dbReference type="FunFam" id="1.20.1270.10:FF:000013">
    <property type="entry name" value="Hypoxia up-regulated protein 1"/>
    <property type="match status" value="1"/>
</dbReference>
<keyword evidence="6" id="KW-0067">ATP-binding</keyword>
<protein>
    <recommendedName>
        <fullName evidence="8">Hypoxia up-regulated protein 1</fullName>
    </recommendedName>
</protein>
<accession>A0A8C2HPA0</accession>
<dbReference type="Pfam" id="PF00012">
    <property type="entry name" value="HSP70"/>
    <property type="match status" value="1"/>
</dbReference>
<feature type="region of interest" description="Disordered" evidence="9">
    <location>
        <begin position="802"/>
        <end position="891"/>
    </location>
</feature>
<dbReference type="PROSITE" id="PS00329">
    <property type="entry name" value="HSP70_2"/>
    <property type="match status" value="1"/>
</dbReference>
<dbReference type="Gene3D" id="3.30.30.30">
    <property type="match status" value="1"/>
</dbReference>
<evidence type="ECO:0000256" key="7">
    <source>
        <dbReference type="ARBA" id="ARBA00023186"/>
    </source>
</evidence>
<dbReference type="GO" id="GO:0140662">
    <property type="term" value="F:ATP-dependent protein folding chaperone"/>
    <property type="evidence" value="ECO:0007669"/>
    <property type="project" value="InterPro"/>
</dbReference>
<dbReference type="GO" id="GO:0034663">
    <property type="term" value="C:endoplasmic reticulum chaperone complex"/>
    <property type="evidence" value="ECO:0007669"/>
    <property type="project" value="TreeGrafter"/>
</dbReference>
<dbReference type="PROSITE" id="PS01036">
    <property type="entry name" value="HSP70_3"/>
    <property type="match status" value="1"/>
</dbReference>
<dbReference type="AlphaFoldDB" id="A0A8C2HPA0"/>
<evidence type="ECO:0000256" key="8">
    <source>
        <dbReference type="ARBA" id="ARBA00040503"/>
    </source>
</evidence>
<dbReference type="PRINTS" id="PR00301">
    <property type="entry name" value="HEATSHOCK70"/>
</dbReference>
<dbReference type="InterPro" id="IPR018181">
    <property type="entry name" value="Heat_shock_70_CS"/>
</dbReference>
<feature type="region of interest" description="Disordered" evidence="9">
    <location>
        <begin position="537"/>
        <end position="582"/>
    </location>
</feature>